<dbReference type="PANTHER" id="PTHR44520:SF1">
    <property type="entry name" value="TWO-COMPONENT SYSTEM REGULATORY PROTEIN"/>
    <property type="match status" value="1"/>
</dbReference>
<accession>A0A8T7M690</accession>
<evidence type="ECO:0000313" key="5">
    <source>
        <dbReference type="Proteomes" id="UP000521676"/>
    </source>
</evidence>
<dbReference type="InterPro" id="IPR001789">
    <property type="entry name" value="Sig_transdc_resp-reg_receiver"/>
</dbReference>
<gene>
    <name evidence="3" type="ORF">HXX08_17375</name>
    <name evidence="4" type="ORF">OZ401_003159</name>
</gene>
<proteinExistence type="predicted"/>
<dbReference type="InterPro" id="IPR052893">
    <property type="entry name" value="TCS_response_regulator"/>
</dbReference>
<dbReference type="EMBL" id="JACATZ010000003">
    <property type="protein sequence ID" value="NWJ47628.1"/>
    <property type="molecule type" value="Genomic_DNA"/>
</dbReference>
<organism evidence="3 5">
    <name type="scientific">Candidatus Chlorohelix allophototropha</name>
    <dbReference type="NCBI Taxonomy" id="3003348"/>
    <lineage>
        <taxon>Bacteria</taxon>
        <taxon>Bacillati</taxon>
        <taxon>Chloroflexota</taxon>
        <taxon>Chloroflexia</taxon>
        <taxon>Candidatus Chloroheliales</taxon>
        <taxon>Candidatus Chloroheliaceae</taxon>
        <taxon>Candidatus Chlorohelix</taxon>
    </lineage>
</organism>
<sequence>MYPNEITPVFHSILLVEDSEEDYQTILWVFKKLEISYPVHRVLDGEEALDFLNHNGKYSVQPRLHLPSIILLDLNLPGTDGRDILYSLKHNEKFKLIPVIVLTTTNSPKDVETCYRSGANSYILKPVNLDRFLQMLKLMIDYWFETIILPGEDSI</sequence>
<dbReference type="GO" id="GO:0000160">
    <property type="term" value="P:phosphorelay signal transduction system"/>
    <property type="evidence" value="ECO:0007669"/>
    <property type="project" value="InterPro"/>
</dbReference>
<dbReference type="Proteomes" id="UP000521676">
    <property type="component" value="Unassembled WGS sequence"/>
</dbReference>
<evidence type="ECO:0000259" key="2">
    <source>
        <dbReference type="PROSITE" id="PS50110"/>
    </source>
</evidence>
<dbReference type="RefSeq" id="WP_341471418.1">
    <property type="nucleotide sequence ID" value="NZ_CP128400.1"/>
</dbReference>
<evidence type="ECO:0000313" key="6">
    <source>
        <dbReference type="Proteomes" id="UP001431572"/>
    </source>
</evidence>
<dbReference type="Proteomes" id="UP001431572">
    <property type="component" value="Chromosome 2"/>
</dbReference>
<evidence type="ECO:0000256" key="1">
    <source>
        <dbReference type="PROSITE-ProRule" id="PRU00169"/>
    </source>
</evidence>
<reference evidence="4" key="2">
    <citation type="journal article" date="2024" name="Nature">
        <title>Anoxygenic phototroph of the Chloroflexota uses a type I reaction centre.</title>
        <authorList>
            <person name="Tsuji J.M."/>
            <person name="Shaw N.A."/>
            <person name="Nagashima S."/>
            <person name="Venkiteswaran J.J."/>
            <person name="Schiff S.L."/>
            <person name="Watanabe T."/>
            <person name="Fukui M."/>
            <person name="Hanada S."/>
            <person name="Tank M."/>
            <person name="Neufeld J.D."/>
        </authorList>
    </citation>
    <scope>NUCLEOTIDE SEQUENCE</scope>
    <source>
        <strain evidence="4">L227-S17</strain>
    </source>
</reference>
<dbReference type="SMART" id="SM00448">
    <property type="entry name" value="REC"/>
    <property type="match status" value="1"/>
</dbReference>
<protein>
    <submittedName>
        <fullName evidence="3">Response regulator</fullName>
    </submittedName>
</protein>
<dbReference type="EMBL" id="CP128400">
    <property type="protein sequence ID" value="WJW69540.1"/>
    <property type="molecule type" value="Genomic_DNA"/>
</dbReference>
<dbReference type="Gene3D" id="3.40.50.2300">
    <property type="match status" value="1"/>
</dbReference>
<evidence type="ECO:0000313" key="3">
    <source>
        <dbReference type="EMBL" id="NWJ47628.1"/>
    </source>
</evidence>
<feature type="domain" description="Response regulatory" evidence="2">
    <location>
        <begin position="12"/>
        <end position="140"/>
    </location>
</feature>
<dbReference type="AlphaFoldDB" id="A0A8T7M690"/>
<dbReference type="PROSITE" id="PS50110">
    <property type="entry name" value="RESPONSE_REGULATORY"/>
    <property type="match status" value="1"/>
</dbReference>
<reference evidence="3 5" key="1">
    <citation type="submission" date="2020-06" db="EMBL/GenBank/DDBJ databases">
        <title>Anoxygenic phototrophic Chloroflexota member uses a Type I reaction center.</title>
        <authorList>
            <person name="Tsuji J.M."/>
            <person name="Shaw N.A."/>
            <person name="Nagashima S."/>
            <person name="Venkiteswaran J."/>
            <person name="Schiff S.L."/>
            <person name="Hanada S."/>
            <person name="Tank M."/>
            <person name="Neufeld J.D."/>
        </authorList>
    </citation>
    <scope>NUCLEOTIDE SEQUENCE [LARGE SCALE GENOMIC DNA]</scope>
    <source>
        <strain evidence="3">L227-S17</strain>
    </source>
</reference>
<dbReference type="SUPFAM" id="SSF52172">
    <property type="entry name" value="CheY-like"/>
    <property type="match status" value="1"/>
</dbReference>
<keyword evidence="6" id="KW-1185">Reference proteome</keyword>
<dbReference type="PANTHER" id="PTHR44520">
    <property type="entry name" value="RESPONSE REGULATOR RCP1-RELATED"/>
    <property type="match status" value="1"/>
</dbReference>
<dbReference type="InterPro" id="IPR011006">
    <property type="entry name" value="CheY-like_superfamily"/>
</dbReference>
<evidence type="ECO:0000313" key="4">
    <source>
        <dbReference type="EMBL" id="WJW69540.1"/>
    </source>
</evidence>
<keyword evidence="1" id="KW-0597">Phosphoprotein</keyword>
<name>A0A8T7M690_9CHLR</name>
<feature type="modified residue" description="4-aspartylphosphate" evidence="1">
    <location>
        <position position="73"/>
    </location>
</feature>
<dbReference type="CDD" id="cd17557">
    <property type="entry name" value="REC_Rcp-like"/>
    <property type="match status" value="1"/>
</dbReference>
<dbReference type="Pfam" id="PF00072">
    <property type="entry name" value="Response_reg"/>
    <property type="match status" value="1"/>
</dbReference>